<gene>
    <name evidence="1" type="ORF">O1Q98_12745</name>
</gene>
<dbReference type="Proteomes" id="UP001219630">
    <property type="component" value="Chromosome"/>
</dbReference>
<accession>A0ABY8G3M4</accession>
<dbReference type="EMBL" id="CP114280">
    <property type="protein sequence ID" value="WFN54538.1"/>
    <property type="molecule type" value="Genomic_DNA"/>
</dbReference>
<name>A0ABY8G3M4_9GAMM</name>
<proteinExistence type="predicted"/>
<sequence length="54" mass="6222">MTHSVLAGDMAQAMQFLRQYSPHHQRAETDLLLSRLGKTVDMLEYDQKIKGFTL</sequence>
<evidence type="ECO:0000313" key="1">
    <source>
        <dbReference type="EMBL" id="WFN54538.1"/>
    </source>
</evidence>
<evidence type="ECO:0000313" key="2">
    <source>
        <dbReference type="Proteomes" id="UP001219630"/>
    </source>
</evidence>
<reference evidence="1 2" key="1">
    <citation type="submission" date="2022-12" db="EMBL/GenBank/DDBJ databases">
        <title>Complete genome sequencing of Dickeya lacustris type strain LMG30899.</title>
        <authorList>
            <person name="Dobhal S."/>
            <person name="Arizala D."/>
            <person name="Arif M."/>
        </authorList>
    </citation>
    <scope>NUCLEOTIDE SEQUENCE [LARGE SCALE GENOMIC DNA]</scope>
    <source>
        <strain evidence="1 2">LMG30899</strain>
    </source>
</reference>
<keyword evidence="2" id="KW-1185">Reference proteome</keyword>
<protein>
    <submittedName>
        <fullName evidence="1">Uncharacterized protein</fullName>
    </submittedName>
</protein>
<organism evidence="1 2">
    <name type="scientific">Dickeya lacustris</name>
    <dbReference type="NCBI Taxonomy" id="2259638"/>
    <lineage>
        <taxon>Bacteria</taxon>
        <taxon>Pseudomonadati</taxon>
        <taxon>Pseudomonadota</taxon>
        <taxon>Gammaproteobacteria</taxon>
        <taxon>Enterobacterales</taxon>
        <taxon>Pectobacteriaceae</taxon>
        <taxon>Dickeya</taxon>
    </lineage>
</organism>
<dbReference type="RefSeq" id="WP_269975717.1">
    <property type="nucleotide sequence ID" value="NZ_CP114280.1"/>
</dbReference>